<feature type="domain" description="DUF3887" evidence="2">
    <location>
        <begin position="26"/>
        <end position="108"/>
    </location>
</feature>
<reference evidence="3 4" key="1">
    <citation type="submission" date="2018-10" db="EMBL/GenBank/DDBJ databases">
        <title>Genomic Encyclopedia of Archaeal and Bacterial Type Strains, Phase II (KMG-II): from individual species to whole genera.</title>
        <authorList>
            <person name="Goeker M."/>
        </authorList>
    </citation>
    <scope>NUCLEOTIDE SEQUENCE [LARGE SCALE GENOMIC DNA]</scope>
    <source>
        <strain evidence="3 4">DSM 18602</strain>
    </source>
</reference>
<keyword evidence="4" id="KW-1185">Reference proteome</keyword>
<evidence type="ECO:0000259" key="1">
    <source>
        <dbReference type="Pfam" id="PF12146"/>
    </source>
</evidence>
<gene>
    <name evidence="3" type="ORF">BDD43_2668</name>
</gene>
<feature type="domain" description="Serine aminopeptidase S33" evidence="1">
    <location>
        <begin position="194"/>
        <end position="396"/>
    </location>
</feature>
<dbReference type="Proteomes" id="UP000268007">
    <property type="component" value="Unassembled WGS sequence"/>
</dbReference>
<evidence type="ECO:0000313" key="4">
    <source>
        <dbReference type="Proteomes" id="UP000268007"/>
    </source>
</evidence>
<dbReference type="Pfam" id="PF12146">
    <property type="entry name" value="Hydrolase_4"/>
    <property type="match status" value="1"/>
</dbReference>
<sequence length="434" mass="47110">MALLLTATFTHAQTTEQAADRTAIAQIQRYYNNNKPDSLYNLFDPIMKSALPVDKVSALFDQMKAQLGPLKQTTFMQYANGAAVYKGEYQNDALLIILSLSSLKQVNGLYFKPNKPIPPSAAPNKSADVKPASVETVDPSVTESPIVLKTLAGTLSGTLTMPKDAPEKLPLVLIIAGSGPTDRNGNSTQGLNTNTYKYIAEGLGKAGIASVRYDKRGIGKSTSSSKEADTKFTDFVDDASAMLLSLKEDKRFSKFVILGHSEGSLIGMITAYSEPVNGMISVAGAGRPAYDVLIEQMKVKPPAVQEEFKGILDSLRKGKTVPRVDPALYFIARPSIQNYLMTWISYDPVRVIKKIKTSVLILQGTTDTQVTVADAEKLKKGKSEATLKIIDGMNHVLKAAPADPEKNQATYNDPSLPIKPEFMTAVIDFIKVLK</sequence>
<dbReference type="PANTHER" id="PTHR43265:SF1">
    <property type="entry name" value="ESTERASE ESTD"/>
    <property type="match status" value="1"/>
</dbReference>
<protein>
    <submittedName>
        <fullName evidence="3">Uncharacterized protein</fullName>
    </submittedName>
</protein>
<name>A0A495J0H6_9SPHI</name>
<dbReference type="InterPro" id="IPR024981">
    <property type="entry name" value="DUF3887"/>
</dbReference>
<proteinExistence type="predicted"/>
<dbReference type="Gene3D" id="3.40.50.1820">
    <property type="entry name" value="alpha/beta hydrolase"/>
    <property type="match status" value="1"/>
</dbReference>
<evidence type="ECO:0000313" key="3">
    <source>
        <dbReference type="EMBL" id="RKR82485.1"/>
    </source>
</evidence>
<comment type="caution">
    <text evidence="3">The sequence shown here is derived from an EMBL/GenBank/DDBJ whole genome shotgun (WGS) entry which is preliminary data.</text>
</comment>
<dbReference type="InterPro" id="IPR022742">
    <property type="entry name" value="Hydrolase_4"/>
</dbReference>
<dbReference type="PANTHER" id="PTHR43265">
    <property type="entry name" value="ESTERASE ESTD"/>
    <property type="match status" value="1"/>
</dbReference>
<dbReference type="InterPro" id="IPR053145">
    <property type="entry name" value="AB_hydrolase_Est10"/>
</dbReference>
<dbReference type="AlphaFoldDB" id="A0A495J0H6"/>
<dbReference type="SUPFAM" id="SSF53474">
    <property type="entry name" value="alpha/beta-Hydrolases"/>
    <property type="match status" value="1"/>
</dbReference>
<dbReference type="Pfam" id="PF13026">
    <property type="entry name" value="DUF3887"/>
    <property type="match status" value="1"/>
</dbReference>
<evidence type="ECO:0000259" key="2">
    <source>
        <dbReference type="Pfam" id="PF13026"/>
    </source>
</evidence>
<dbReference type="InterPro" id="IPR029058">
    <property type="entry name" value="AB_hydrolase_fold"/>
</dbReference>
<accession>A0A495J0H6</accession>
<organism evidence="3 4">
    <name type="scientific">Mucilaginibacter gracilis</name>
    <dbReference type="NCBI Taxonomy" id="423350"/>
    <lineage>
        <taxon>Bacteria</taxon>
        <taxon>Pseudomonadati</taxon>
        <taxon>Bacteroidota</taxon>
        <taxon>Sphingobacteriia</taxon>
        <taxon>Sphingobacteriales</taxon>
        <taxon>Sphingobacteriaceae</taxon>
        <taxon>Mucilaginibacter</taxon>
    </lineage>
</organism>
<dbReference type="EMBL" id="RBKU01000001">
    <property type="protein sequence ID" value="RKR82485.1"/>
    <property type="molecule type" value="Genomic_DNA"/>
</dbReference>
<dbReference type="GO" id="GO:0052689">
    <property type="term" value="F:carboxylic ester hydrolase activity"/>
    <property type="evidence" value="ECO:0007669"/>
    <property type="project" value="TreeGrafter"/>
</dbReference>